<reference evidence="4" key="1">
    <citation type="submission" date="2017-08" db="EMBL/GenBank/DDBJ databases">
        <title>Mesorhizobium wenxinae sp. nov., a novel rhizobial species isolated from root nodules of chickpea (Cicer arietinum L.).</title>
        <authorList>
            <person name="Zhang J."/>
        </authorList>
    </citation>
    <scope>NUCLEOTIDE SEQUENCE [LARGE SCALE GENOMIC DNA]</scope>
    <source>
        <strain evidence="4">USDA 3392</strain>
    </source>
</reference>
<proteinExistence type="predicted"/>
<keyword evidence="1" id="KW-1133">Transmembrane helix</keyword>
<dbReference type="RefSeq" id="WP_095485355.1">
    <property type="nucleotide sequence ID" value="NZ_CP088151.1"/>
</dbReference>
<name>A0AB36R929_9HYPH</name>
<feature type="transmembrane region" description="Helical" evidence="1">
    <location>
        <begin position="12"/>
        <end position="36"/>
    </location>
</feature>
<gene>
    <name evidence="3" type="ORF">CIT25_15205</name>
</gene>
<feature type="domain" description="VTT" evidence="2">
    <location>
        <begin position="31"/>
        <end position="145"/>
    </location>
</feature>
<organism evidence="3 4">
    <name type="scientific">Mesorhizobium mediterraneum</name>
    <dbReference type="NCBI Taxonomy" id="43617"/>
    <lineage>
        <taxon>Bacteria</taxon>
        <taxon>Pseudomonadati</taxon>
        <taxon>Pseudomonadota</taxon>
        <taxon>Alphaproteobacteria</taxon>
        <taxon>Hyphomicrobiales</taxon>
        <taxon>Phyllobacteriaceae</taxon>
        <taxon>Mesorhizobium</taxon>
    </lineage>
</organism>
<feature type="transmembrane region" description="Helical" evidence="1">
    <location>
        <begin position="164"/>
        <end position="183"/>
    </location>
</feature>
<keyword evidence="1" id="KW-0812">Transmembrane</keyword>
<keyword evidence="4" id="KW-1185">Reference proteome</keyword>
<feature type="transmembrane region" description="Helical" evidence="1">
    <location>
        <begin position="42"/>
        <end position="64"/>
    </location>
</feature>
<feature type="transmembrane region" description="Helical" evidence="1">
    <location>
        <begin position="105"/>
        <end position="127"/>
    </location>
</feature>
<evidence type="ECO:0000313" key="3">
    <source>
        <dbReference type="EMBL" id="PAQ01406.1"/>
    </source>
</evidence>
<dbReference type="EMBL" id="NPKI01000017">
    <property type="protein sequence ID" value="PAQ01406.1"/>
    <property type="molecule type" value="Genomic_DNA"/>
</dbReference>
<dbReference type="Pfam" id="PF09335">
    <property type="entry name" value="VTT_dom"/>
    <property type="match status" value="1"/>
</dbReference>
<protein>
    <submittedName>
        <fullName evidence="3">DedA family protein</fullName>
    </submittedName>
</protein>
<dbReference type="GO" id="GO:0005886">
    <property type="term" value="C:plasma membrane"/>
    <property type="evidence" value="ECO:0007669"/>
    <property type="project" value="TreeGrafter"/>
</dbReference>
<dbReference type="PANTHER" id="PTHR42709">
    <property type="entry name" value="ALKALINE PHOSPHATASE LIKE PROTEIN"/>
    <property type="match status" value="1"/>
</dbReference>
<evidence type="ECO:0000259" key="2">
    <source>
        <dbReference type="Pfam" id="PF09335"/>
    </source>
</evidence>
<dbReference type="PANTHER" id="PTHR42709:SF2">
    <property type="entry name" value="INNER MEMBRANE PROTEIN YOHD"/>
    <property type="match status" value="1"/>
</dbReference>
<comment type="caution">
    <text evidence="3">The sequence shown here is derived from an EMBL/GenBank/DDBJ whole genome shotgun (WGS) entry which is preliminary data.</text>
</comment>
<feature type="transmembrane region" description="Helical" evidence="1">
    <location>
        <begin position="133"/>
        <end position="152"/>
    </location>
</feature>
<dbReference type="InterPro" id="IPR032816">
    <property type="entry name" value="VTT_dom"/>
</dbReference>
<sequence>MTDAIHNLIEQYGLIAVFLGCIAEGESAALLGGFFAHQHVFVLWQAFLAAAFGAFVGDTFFFTLGRSFADHPLVIKLRGRPGFSHAYRLVSSHPDIFVLSNRFIYGLRLVGGIAAGLSGIAVARFVILNAISSIIWAALFAAIGYVFGLGAERIVGQALARHERLLIALAIGLAAAVLGWFIAHHVAKKERVKDAKET</sequence>
<evidence type="ECO:0000313" key="4">
    <source>
        <dbReference type="Proteomes" id="UP000216215"/>
    </source>
</evidence>
<accession>A0AB36R929</accession>
<dbReference type="InterPro" id="IPR051311">
    <property type="entry name" value="DedA_domain"/>
</dbReference>
<dbReference type="AlphaFoldDB" id="A0AB36R929"/>
<evidence type="ECO:0000256" key="1">
    <source>
        <dbReference type="SAM" id="Phobius"/>
    </source>
</evidence>
<keyword evidence="1" id="KW-0472">Membrane</keyword>
<dbReference type="Proteomes" id="UP000216215">
    <property type="component" value="Unassembled WGS sequence"/>
</dbReference>